<dbReference type="Gene3D" id="2.60.40.1120">
    <property type="entry name" value="Carboxypeptidase-like, regulatory domain"/>
    <property type="match status" value="1"/>
</dbReference>
<evidence type="ECO:0000256" key="7">
    <source>
        <dbReference type="ARBA" id="ARBA00023136"/>
    </source>
</evidence>
<evidence type="ECO:0000256" key="2">
    <source>
        <dbReference type="ARBA" id="ARBA00022448"/>
    </source>
</evidence>
<dbReference type="PANTHER" id="PTHR30069">
    <property type="entry name" value="TONB-DEPENDENT OUTER MEMBRANE RECEPTOR"/>
    <property type="match status" value="1"/>
</dbReference>
<dbReference type="SUPFAM" id="SSF49452">
    <property type="entry name" value="Starch-binding domain-like"/>
    <property type="match status" value="1"/>
</dbReference>
<feature type="domain" description="TonB-dependent receptor-like beta-barrel" evidence="13">
    <location>
        <begin position="353"/>
        <end position="857"/>
    </location>
</feature>
<dbReference type="Pfam" id="PF07715">
    <property type="entry name" value="Plug"/>
    <property type="match status" value="1"/>
</dbReference>
<dbReference type="InterPro" id="IPR036942">
    <property type="entry name" value="Beta-barrel_TonB_sf"/>
</dbReference>
<dbReference type="InterPro" id="IPR012910">
    <property type="entry name" value="Plug_dom"/>
</dbReference>
<evidence type="ECO:0000256" key="4">
    <source>
        <dbReference type="ARBA" id="ARBA00022692"/>
    </source>
</evidence>
<dbReference type="Pfam" id="PF00593">
    <property type="entry name" value="TonB_dep_Rec_b-barrel"/>
    <property type="match status" value="1"/>
</dbReference>
<comment type="caution">
    <text evidence="15">The sequence shown here is derived from an EMBL/GenBank/DDBJ whole genome shotgun (WGS) entry which is preliminary data.</text>
</comment>
<sequence>MLRRAPWAASLALLLALWPALAPPIHAGTTGKLTGHARNEKKEILAGVNIRVEGQRLGAVTDENGAFTIIGIPAGTYVVKANLLGYAPYSAQGVDITPDFTTTLELALRSEAVQMDEVRVDAERPLLQKDATSTTRVITAEQISRLPTRGYKEAAAQQSGIVNFQRQIDTESGNGSTLIIRGGRPNETAFFVDGFSQQDPLTGNATTSINNNAIQEVVVLNGGFSAEYGRIMSGVVNVITREGSDHYGGSLEVVTDNFGGFGNDVLGAKVYDYNNYDGSFGGPIIPGRDLGSFYYSGQRRWQGDRAPRSNFEAPLPVNSLSGWSHQAKLAFPLGSQMGLRFGGLFSSDDWREFLNTYRFNLAHSPRYEDINKSVTGQFNHTLSSKSFYTVGMNWFFTERKRGDGVYFDQIERYGEFPQADLNTNIPWFWPGFSGAPGDPLGDALRDAAIAAGGSGHVFDDYLRRQSQYWGAKADYTTQWNPYHQFKTGAQFDQHTLRFFNAFFPVNFAINTVDINRYGFSENGRDAVDGGLDGPRQPVTASYYLQDKYERSGVVVNAGIRYDYINVDTEALASEELPLGLDGSLDDDDLQSNKTYNRLSPRLGIGFPVTDRTVLHVNYGQFFQQPNLQDLYVSYRFLEHKIQTGGYFVGFGNPNLKPEQTTAYEVGIAHQINEFSKFDITAYYKDVKDLVQIATIASFPNNFSSYRNKDFATIKGVDLGYTMRRVNHVATNIAYSLSFALGTGSVSNTQRNIAWTAGDPPKQTAPLDFDQRHKFSVNLDYALAKGEGLKWGASTPFENVNVNVLYNVASGTPYTPTILYDEVTLAAVSSQPVGPLNSRYGPWTQSVDFKANKGFRWSGLDMSAYLWMLNAFDTENSITVYTSTGSPFTTNYLNTPAGREAAAALRDQGIDPAAAYGLALQNQALFSNPRTVRFGLRVGF</sequence>
<dbReference type="PANTHER" id="PTHR30069:SF29">
    <property type="entry name" value="HEMOGLOBIN AND HEMOGLOBIN-HAPTOGLOBIN-BINDING PROTEIN 1-RELATED"/>
    <property type="match status" value="1"/>
</dbReference>
<dbReference type="AlphaFoldDB" id="A0A849SKU7"/>
<name>A0A849SKU7_UNCEI</name>
<proteinExistence type="inferred from homology"/>
<dbReference type="PROSITE" id="PS52016">
    <property type="entry name" value="TONB_DEPENDENT_REC_3"/>
    <property type="match status" value="1"/>
</dbReference>
<evidence type="ECO:0000256" key="10">
    <source>
        <dbReference type="PROSITE-ProRule" id="PRU01360"/>
    </source>
</evidence>
<evidence type="ECO:0000256" key="5">
    <source>
        <dbReference type="ARBA" id="ARBA00022729"/>
    </source>
</evidence>
<comment type="similarity">
    <text evidence="10 11">Belongs to the TonB-dependent receptor family.</text>
</comment>
<gene>
    <name evidence="15" type="ORF">HOP12_00055</name>
</gene>
<evidence type="ECO:0000256" key="11">
    <source>
        <dbReference type="RuleBase" id="RU003357"/>
    </source>
</evidence>
<keyword evidence="8 15" id="KW-0675">Receptor</keyword>
<dbReference type="EMBL" id="JABFRW010000001">
    <property type="protein sequence ID" value="NOT32545.1"/>
    <property type="molecule type" value="Genomic_DNA"/>
</dbReference>
<dbReference type="InterPro" id="IPR013784">
    <property type="entry name" value="Carb-bd-like_fold"/>
</dbReference>
<comment type="subcellular location">
    <subcellularLocation>
        <location evidence="1 10">Cell outer membrane</location>
        <topology evidence="1 10">Multi-pass membrane protein</topology>
    </subcellularLocation>
</comment>
<keyword evidence="5 12" id="KW-0732">Signal</keyword>
<dbReference type="Pfam" id="PF13715">
    <property type="entry name" value="CarbopepD_reg_2"/>
    <property type="match status" value="1"/>
</dbReference>
<reference evidence="15 16" key="1">
    <citation type="submission" date="2020-04" db="EMBL/GenBank/DDBJ databases">
        <title>Metagenomic profiling of ammonia- and methane-oxidizing microorganisms in a Dutch drinking water treatment plant.</title>
        <authorList>
            <person name="Poghosyan L."/>
            <person name="Leucker S."/>
        </authorList>
    </citation>
    <scope>NUCLEOTIDE SEQUENCE [LARGE SCALE GENOMIC DNA]</scope>
    <source>
        <strain evidence="15">S-RSF-IL-03</strain>
    </source>
</reference>
<evidence type="ECO:0000256" key="8">
    <source>
        <dbReference type="ARBA" id="ARBA00023170"/>
    </source>
</evidence>
<feature type="signal peptide" evidence="12">
    <location>
        <begin position="1"/>
        <end position="22"/>
    </location>
</feature>
<organism evidence="15 16">
    <name type="scientific">Eiseniibacteriota bacterium</name>
    <dbReference type="NCBI Taxonomy" id="2212470"/>
    <lineage>
        <taxon>Bacteria</taxon>
        <taxon>Candidatus Eiseniibacteriota</taxon>
    </lineage>
</organism>
<dbReference type="Proteomes" id="UP000580839">
    <property type="component" value="Unassembled WGS sequence"/>
</dbReference>
<dbReference type="SUPFAM" id="SSF56935">
    <property type="entry name" value="Porins"/>
    <property type="match status" value="1"/>
</dbReference>
<dbReference type="InterPro" id="IPR039426">
    <property type="entry name" value="TonB-dep_rcpt-like"/>
</dbReference>
<keyword evidence="3 10" id="KW-1134">Transmembrane beta strand</keyword>
<dbReference type="Gene3D" id="2.170.130.10">
    <property type="entry name" value="TonB-dependent receptor, plug domain"/>
    <property type="match status" value="1"/>
</dbReference>
<accession>A0A849SKU7</accession>
<keyword evidence="2 10" id="KW-0813">Transport</keyword>
<evidence type="ECO:0000259" key="14">
    <source>
        <dbReference type="Pfam" id="PF07715"/>
    </source>
</evidence>
<dbReference type="Gene3D" id="2.40.170.20">
    <property type="entry name" value="TonB-dependent receptor, beta-barrel domain"/>
    <property type="match status" value="1"/>
</dbReference>
<dbReference type="InterPro" id="IPR000531">
    <property type="entry name" value="Beta-barrel_TonB"/>
</dbReference>
<evidence type="ECO:0000259" key="13">
    <source>
        <dbReference type="Pfam" id="PF00593"/>
    </source>
</evidence>
<keyword evidence="7 10" id="KW-0472">Membrane</keyword>
<dbReference type="GO" id="GO:0030246">
    <property type="term" value="F:carbohydrate binding"/>
    <property type="evidence" value="ECO:0007669"/>
    <property type="project" value="InterPro"/>
</dbReference>
<evidence type="ECO:0000256" key="12">
    <source>
        <dbReference type="SAM" id="SignalP"/>
    </source>
</evidence>
<feature type="chain" id="PRO_5032272065" evidence="12">
    <location>
        <begin position="23"/>
        <end position="939"/>
    </location>
</feature>
<dbReference type="GO" id="GO:0015344">
    <property type="term" value="F:siderophore uptake transmembrane transporter activity"/>
    <property type="evidence" value="ECO:0007669"/>
    <property type="project" value="TreeGrafter"/>
</dbReference>
<feature type="domain" description="TonB-dependent receptor plug" evidence="14">
    <location>
        <begin position="128"/>
        <end position="231"/>
    </location>
</feature>
<evidence type="ECO:0000256" key="3">
    <source>
        <dbReference type="ARBA" id="ARBA00022452"/>
    </source>
</evidence>
<keyword evidence="9 10" id="KW-0998">Cell outer membrane</keyword>
<evidence type="ECO:0000313" key="15">
    <source>
        <dbReference type="EMBL" id="NOT32545.1"/>
    </source>
</evidence>
<dbReference type="InterPro" id="IPR037066">
    <property type="entry name" value="Plug_dom_sf"/>
</dbReference>
<evidence type="ECO:0000256" key="9">
    <source>
        <dbReference type="ARBA" id="ARBA00023237"/>
    </source>
</evidence>
<keyword evidence="4 10" id="KW-0812">Transmembrane</keyword>
<evidence type="ECO:0000256" key="6">
    <source>
        <dbReference type="ARBA" id="ARBA00023077"/>
    </source>
</evidence>
<evidence type="ECO:0000313" key="16">
    <source>
        <dbReference type="Proteomes" id="UP000580839"/>
    </source>
</evidence>
<dbReference type="GO" id="GO:0009279">
    <property type="term" value="C:cell outer membrane"/>
    <property type="evidence" value="ECO:0007669"/>
    <property type="project" value="UniProtKB-SubCell"/>
</dbReference>
<dbReference type="GO" id="GO:0044718">
    <property type="term" value="P:siderophore transmembrane transport"/>
    <property type="evidence" value="ECO:0007669"/>
    <property type="project" value="TreeGrafter"/>
</dbReference>
<keyword evidence="6 11" id="KW-0798">TonB box</keyword>
<evidence type="ECO:0000256" key="1">
    <source>
        <dbReference type="ARBA" id="ARBA00004571"/>
    </source>
</evidence>
<protein>
    <submittedName>
        <fullName evidence="15">TonB-dependent receptor</fullName>
    </submittedName>
</protein>